<dbReference type="GO" id="GO:0008168">
    <property type="term" value="F:methyltransferase activity"/>
    <property type="evidence" value="ECO:0007669"/>
    <property type="project" value="UniProtKB-KW"/>
</dbReference>
<evidence type="ECO:0000256" key="6">
    <source>
        <dbReference type="ARBA" id="ARBA00042810"/>
    </source>
</evidence>
<feature type="active site" evidence="7">
    <location>
        <position position="78"/>
    </location>
</feature>
<evidence type="ECO:0000256" key="5">
    <source>
        <dbReference type="ARBA" id="ARBA00039681"/>
    </source>
</evidence>
<dbReference type="Pfam" id="PF00145">
    <property type="entry name" value="DNA_methylase"/>
    <property type="match status" value="1"/>
</dbReference>
<dbReference type="PROSITE" id="PS00095">
    <property type="entry name" value="C5_MTASE_2"/>
    <property type="match status" value="1"/>
</dbReference>
<comment type="similarity">
    <text evidence="7">Belongs to the class I-like SAM-binding methyltransferase superfamily. C5-methyltransferase family.</text>
</comment>
<evidence type="ECO:0000256" key="3">
    <source>
        <dbReference type="ARBA" id="ARBA00022691"/>
    </source>
</evidence>
<evidence type="ECO:0000313" key="8">
    <source>
        <dbReference type="EMBL" id="KAF9818479.1"/>
    </source>
</evidence>
<keyword evidence="3 7" id="KW-0949">S-adenosyl-L-methionine</keyword>
<reference evidence="8" key="1">
    <citation type="submission" date="2020-11" db="EMBL/GenBank/DDBJ databases">
        <authorList>
            <person name="Koelle M."/>
            <person name="Horta M.A.C."/>
            <person name="Nowrousian M."/>
            <person name="Ohm R.A."/>
            <person name="Benz P."/>
            <person name="Pilgard A."/>
        </authorList>
    </citation>
    <scope>NUCLEOTIDE SEQUENCE</scope>
    <source>
        <strain evidence="8">FPRL280</strain>
    </source>
</reference>
<organism evidence="8 9">
    <name type="scientific">Rhodonia placenta</name>
    <dbReference type="NCBI Taxonomy" id="104341"/>
    <lineage>
        <taxon>Eukaryota</taxon>
        <taxon>Fungi</taxon>
        <taxon>Dikarya</taxon>
        <taxon>Basidiomycota</taxon>
        <taxon>Agaricomycotina</taxon>
        <taxon>Agaricomycetes</taxon>
        <taxon>Polyporales</taxon>
        <taxon>Adustoporiaceae</taxon>
        <taxon>Rhodonia</taxon>
    </lineage>
</organism>
<reference evidence="8" key="2">
    <citation type="journal article" name="Front. Microbiol.">
        <title>Degradative Capacity of Two Strains of Rhodonia placenta: From Phenotype to Genotype.</title>
        <authorList>
            <person name="Kolle M."/>
            <person name="Horta M.A.C."/>
            <person name="Nowrousian M."/>
            <person name="Ohm R.A."/>
            <person name="Benz J.P."/>
            <person name="Pilgard A."/>
        </authorList>
    </citation>
    <scope>NUCLEOTIDE SEQUENCE</scope>
    <source>
        <strain evidence="8">FPRL280</strain>
    </source>
</reference>
<keyword evidence="2 7" id="KW-0808">Transferase</keyword>
<dbReference type="AlphaFoldDB" id="A0A8H7U4W1"/>
<dbReference type="SUPFAM" id="SSF53335">
    <property type="entry name" value="S-adenosyl-L-methionine-dependent methyltransferases"/>
    <property type="match status" value="1"/>
</dbReference>
<evidence type="ECO:0000313" key="9">
    <source>
        <dbReference type="Proteomes" id="UP000639403"/>
    </source>
</evidence>
<evidence type="ECO:0000256" key="4">
    <source>
        <dbReference type="ARBA" id="ARBA00039081"/>
    </source>
</evidence>
<dbReference type="InterPro" id="IPR031303">
    <property type="entry name" value="C5_meth_CS"/>
</dbReference>
<evidence type="ECO:0000256" key="1">
    <source>
        <dbReference type="ARBA" id="ARBA00022603"/>
    </source>
</evidence>
<comment type="caution">
    <text evidence="8">The sequence shown here is derived from an EMBL/GenBank/DDBJ whole genome shotgun (WGS) entry which is preliminary data.</text>
</comment>
<dbReference type="PRINTS" id="PR00105">
    <property type="entry name" value="C5METTRFRASE"/>
</dbReference>
<evidence type="ECO:0000256" key="7">
    <source>
        <dbReference type="PROSITE-ProRule" id="PRU01016"/>
    </source>
</evidence>
<dbReference type="InterPro" id="IPR001525">
    <property type="entry name" value="C5_MeTfrase"/>
</dbReference>
<protein>
    <recommendedName>
        <fullName evidence="5">tRNA (cytosine(38)-C(5))-methyltransferase</fullName>
        <ecNumber evidence="4">2.1.1.204</ecNumber>
    </recommendedName>
    <alternativeName>
        <fullName evidence="6">DNA (cytosine-5)-methyltransferase-like protein 2</fullName>
    </alternativeName>
</protein>
<accession>A0A8H7U4W1</accession>
<dbReference type="Gene3D" id="3.40.50.150">
    <property type="entry name" value="Vaccinia Virus protein VP39"/>
    <property type="match status" value="1"/>
</dbReference>
<dbReference type="EC" id="2.1.1.204" evidence="4"/>
<dbReference type="PROSITE" id="PS51679">
    <property type="entry name" value="SAM_MT_C5"/>
    <property type="match status" value="1"/>
</dbReference>
<keyword evidence="1 7" id="KW-0489">Methyltransferase</keyword>
<proteinExistence type="inferred from homology"/>
<dbReference type="PANTHER" id="PTHR46098">
    <property type="entry name" value="TRNA (CYTOSINE(38)-C(5))-METHYLTRANSFERASE"/>
    <property type="match status" value="1"/>
</dbReference>
<dbReference type="InterPro" id="IPR050750">
    <property type="entry name" value="C5-MTase"/>
</dbReference>
<dbReference type="GO" id="GO:0005634">
    <property type="term" value="C:nucleus"/>
    <property type="evidence" value="ECO:0007669"/>
    <property type="project" value="TreeGrafter"/>
</dbReference>
<name>A0A8H7U4W1_9APHY</name>
<dbReference type="PANTHER" id="PTHR46098:SF1">
    <property type="entry name" value="TRNA (CYTOSINE(38)-C(5))-METHYLTRANSFERASE"/>
    <property type="match status" value="1"/>
</dbReference>
<dbReference type="EMBL" id="JADOXO010000029">
    <property type="protein sequence ID" value="KAF9818479.1"/>
    <property type="molecule type" value="Genomic_DNA"/>
</dbReference>
<gene>
    <name evidence="8" type="ORF">IEO21_02717</name>
</gene>
<dbReference type="Gene3D" id="3.90.120.10">
    <property type="entry name" value="DNA Methylase, subunit A, domain 2"/>
    <property type="match status" value="1"/>
</dbReference>
<dbReference type="Proteomes" id="UP000639403">
    <property type="component" value="Unassembled WGS sequence"/>
</dbReference>
<dbReference type="InterPro" id="IPR029063">
    <property type="entry name" value="SAM-dependent_MTases_sf"/>
</dbReference>
<sequence length="382" mass="43076">MPIRVLEFYSGIGGLHRALSQSNVEGEVVCAYDWDQCACRVYTTNYGANIVKKVDICTLQASDLAVHQADLWLLSPSCQPYTVLNPLARGAEDPRAKSFIHLIEHVLPQLVAEGAHPSYMLIETVAGFETSSTRHRLLATLESLRYSVVELLLTPLQFGVPNSRLRYYLLAKAKPLGFRTVDILESAPESRVWRHIPGRGEDWVDPRSGEEKAQKEQDPTAEIREYLDAEPDNSLVHPNAVPDPVLEKWGRLFDIVLPSARRSCCFTRGYAKMAERSGSVLQMNEELDTTTVFDRFLAAQRRGEKDAVRILAPLRLRYFSPTELLRLFCFLPLVTASPVADASINHEDFGWPTDLSVKTQYRLIGNSVNVRVVTELINYLFE</sequence>
<evidence type="ECO:0000256" key="2">
    <source>
        <dbReference type="ARBA" id="ARBA00022679"/>
    </source>
</evidence>
<dbReference type="GO" id="GO:0032259">
    <property type="term" value="P:methylation"/>
    <property type="evidence" value="ECO:0007669"/>
    <property type="project" value="UniProtKB-KW"/>
</dbReference>